<evidence type="ECO:0000256" key="2">
    <source>
        <dbReference type="ARBA" id="ARBA00004308"/>
    </source>
</evidence>
<dbReference type="GO" id="GO:0016020">
    <property type="term" value="C:membrane"/>
    <property type="evidence" value="ECO:0007669"/>
    <property type="project" value="UniProtKB-SubCell"/>
</dbReference>
<keyword evidence="5" id="KW-0812">Transmembrane</keyword>
<dbReference type="CDD" id="cd16440">
    <property type="entry name" value="beta_Kdo_transferase_KpsC_1"/>
    <property type="match status" value="1"/>
</dbReference>
<evidence type="ECO:0000256" key="7">
    <source>
        <dbReference type="ARBA" id="ARBA00023136"/>
    </source>
</evidence>
<organism evidence="9 10">
    <name type="scientific">Candidatus Accumulibacter meliphilus</name>
    <dbReference type="NCBI Taxonomy" id="2211374"/>
    <lineage>
        <taxon>Bacteria</taxon>
        <taxon>Pseudomonadati</taxon>
        <taxon>Pseudomonadota</taxon>
        <taxon>Betaproteobacteria</taxon>
        <taxon>Candidatus Accumulibacter</taxon>
    </lineage>
</organism>
<keyword evidence="7" id="KW-0472">Membrane</keyword>
<dbReference type="GO" id="GO:0012505">
    <property type="term" value="C:endomembrane system"/>
    <property type="evidence" value="ECO:0007669"/>
    <property type="project" value="UniProtKB-SubCell"/>
</dbReference>
<dbReference type="GO" id="GO:0008373">
    <property type="term" value="F:sialyltransferase activity"/>
    <property type="evidence" value="ECO:0007669"/>
    <property type="project" value="InterPro"/>
</dbReference>
<reference evidence="9 10" key="1">
    <citation type="submission" date="2018-05" db="EMBL/GenBank/DDBJ databases">
        <title>Integrated omic analyses show evidence that a Ca. Accumulibacter phosphatis strain performs denitrification under micro-aerobic conditions.</title>
        <authorList>
            <person name="Camejo P.Y."/>
            <person name="Katherine M.D."/>
            <person name="Daniel N.R."/>
        </authorList>
    </citation>
    <scope>NUCLEOTIDE SEQUENCE [LARGE SCALE GENOMIC DNA]</scope>
    <source>
        <strain evidence="9">UW-LDO-IC</strain>
    </source>
</reference>
<evidence type="ECO:0000256" key="4">
    <source>
        <dbReference type="ARBA" id="ARBA00022679"/>
    </source>
</evidence>
<evidence type="ECO:0000256" key="6">
    <source>
        <dbReference type="ARBA" id="ARBA00022989"/>
    </source>
</evidence>
<dbReference type="CDD" id="cd16439">
    <property type="entry name" value="beta_Kdo_transferase_KpsC_2"/>
    <property type="match status" value="1"/>
</dbReference>
<evidence type="ECO:0000313" key="10">
    <source>
        <dbReference type="Proteomes" id="UP000253831"/>
    </source>
</evidence>
<evidence type="ECO:0000313" key="9">
    <source>
        <dbReference type="EMBL" id="RDE49248.1"/>
    </source>
</evidence>
<evidence type="ECO:0000256" key="3">
    <source>
        <dbReference type="ARBA" id="ARBA00022676"/>
    </source>
</evidence>
<dbReference type="GO" id="GO:0015774">
    <property type="term" value="P:polysaccharide transport"/>
    <property type="evidence" value="ECO:0007669"/>
    <property type="project" value="InterPro"/>
</dbReference>
<evidence type="ECO:0000256" key="1">
    <source>
        <dbReference type="ARBA" id="ARBA00004167"/>
    </source>
</evidence>
<comment type="subcellular location">
    <subcellularLocation>
        <location evidence="2">Endomembrane system</location>
    </subcellularLocation>
    <subcellularLocation>
        <location evidence="1">Membrane</location>
        <topology evidence="1">Single-pass membrane protein</topology>
    </subcellularLocation>
</comment>
<sequence>MTITNPKANWLGWRGQNSLPRWTRWAPLAVLAWIARRRRAAGWYDQRTLRLYQRIWARGRSPQSLLGYLMFRRDLGRPLVQRHRPLLAQASEQLAGSQQRMAFDLLTEAGYPPGERFGNSPACEIKCEIKSRVRLMQGEWREQFARWLLDRSADGLCVLGNGGSLIGSGLGSEIDGHGVVVRFNQFNGGSSRAVDIGARVDVWVTAPGFSGPVPQGVQWVVVSGPEMAFRLQDWRRFEASWQDGTRLLTVPLQTWSELVSALQAPPSAGLLFLAWAKSLLGSWSSVRGMGFGSTASGSLPYHHANGRRPAGSRHNWPAERMLLRTWQQQGLNVELSAEALTTAVFGTTSRAMARLPGLPALLDAEVTFLGLTTRRQGLSGVLAWGRKPSAAKAEKVAKGLGMPVVRVEDGFLRSVGLGKSDPPLSIVVDDLGIYYDASNPSRLEELVATALTDGRQVRAQALMARWRAARVSKYNHARESLPPLQAPIQDRDVASTPPCSGSGASAAHFVGARRYVLAVDQTVGDASIRYGLADASSFHAMLAAALAENPDCQVLLKVHPEVAAGTKLGHFDLVASARDPRVCVLAQDVHPVMLVEKAEAVYVVTSQLGFEGLLWGKRVRSFGMPFYAGWGLTVDDLEAPSRRQPVPLESLVHATLVDYARYIDPETGQRCEVERLLDWMGLQRRMRERFPPEIGAIGFSGWKKPIVRDFFQGSRVRFAGTADALPEQAVVAIWGRKALLPAPPLVTEKTGIVRIEDGFLRSVGLGADLVRPLSWVMDGRGIYYDATRPSDLEVLLQTGSFEAELLARAQLLRKRLVSTGVTKYNVGGGGWCRPAQTRRHAPLPQASAYSAAARGGSSAGSPLTRVILVPGQVESDASLAYGAPGIRRNRDLLRAVRLASPDTYVIYKPHPDVAAGLRRQGEEEEDAARWCDEVVVDVAMSDLLNEVDEVHSLTSLTGFEALLRGKKVVCYGQPFYAGWGLTVDLMPPLRRTRTLTLDQLVAGVLIMYPTYLSRQTGRFTTPERAVEELLTWRQERSIFLNIWRRMIGRLFRKD</sequence>
<keyword evidence="6" id="KW-1133">Transmembrane helix</keyword>
<dbReference type="InterPro" id="IPR007833">
    <property type="entry name" value="Capsule_polysaccharide_synth"/>
</dbReference>
<dbReference type="Pfam" id="PF00777">
    <property type="entry name" value="Glyco_transf_29"/>
    <property type="match status" value="1"/>
</dbReference>
<dbReference type="AlphaFoldDB" id="A0A369XPC3"/>
<dbReference type="GO" id="GO:0000271">
    <property type="term" value="P:polysaccharide biosynthetic process"/>
    <property type="evidence" value="ECO:0007669"/>
    <property type="project" value="InterPro"/>
</dbReference>
<dbReference type="Pfam" id="PF05159">
    <property type="entry name" value="Capsule_synth"/>
    <property type="match status" value="2"/>
</dbReference>
<evidence type="ECO:0000256" key="5">
    <source>
        <dbReference type="ARBA" id="ARBA00022692"/>
    </source>
</evidence>
<keyword evidence="3" id="KW-0328">Glycosyltransferase</keyword>
<dbReference type="InterPro" id="IPR001675">
    <property type="entry name" value="Glyco_trans_29"/>
</dbReference>
<dbReference type="EMBL" id="QPGA01000050">
    <property type="protein sequence ID" value="RDE49248.1"/>
    <property type="molecule type" value="Genomic_DNA"/>
</dbReference>
<keyword evidence="8" id="KW-0325">Glycoprotein</keyword>
<comment type="caution">
    <text evidence="9">The sequence shown here is derived from an EMBL/GenBank/DDBJ whole genome shotgun (WGS) entry which is preliminary data.</text>
</comment>
<dbReference type="InterPro" id="IPR038578">
    <property type="entry name" value="GT29-like_sf"/>
</dbReference>
<gene>
    <name evidence="9" type="ORF">DVS81_17645</name>
</gene>
<name>A0A369XPC3_9PROT</name>
<dbReference type="Gene3D" id="3.90.1480.20">
    <property type="entry name" value="Glycosyl transferase family 29"/>
    <property type="match status" value="1"/>
</dbReference>
<proteinExistence type="predicted"/>
<dbReference type="Proteomes" id="UP000253831">
    <property type="component" value="Unassembled WGS sequence"/>
</dbReference>
<protein>
    <submittedName>
        <fullName evidence="9">Capsular polysaccharide biosynthesis protein</fullName>
    </submittedName>
</protein>
<accession>A0A369XPC3</accession>
<keyword evidence="4" id="KW-0808">Transferase</keyword>
<evidence type="ECO:0000256" key="8">
    <source>
        <dbReference type="ARBA" id="ARBA00023180"/>
    </source>
</evidence>